<evidence type="ECO:0000313" key="2">
    <source>
        <dbReference type="Proteomes" id="UP000249091"/>
    </source>
</evidence>
<dbReference type="AlphaFoldDB" id="A0A2X4TMH1"/>
<reference evidence="1 2" key="1">
    <citation type="submission" date="2018-06" db="EMBL/GenBank/DDBJ databases">
        <authorList>
            <consortium name="Pathogen Informatics"/>
            <person name="Doyle S."/>
        </authorList>
    </citation>
    <scope>NUCLEOTIDE SEQUENCE [LARGE SCALE GENOMIC DNA]</scope>
    <source>
        <strain evidence="1 2">NCTC10994</strain>
    </source>
</reference>
<dbReference type="EMBL" id="LS483468">
    <property type="protein sequence ID" value="SQI28596.1"/>
    <property type="molecule type" value="Genomic_DNA"/>
</dbReference>
<name>A0A2X4TMH1_9NOCA</name>
<sequence>MISTETLAAHIRAVDGDHSLSAAELAEAILARYAVVELPERAEPDDNGLAYYPAAELRVDYRGTHGPAVRDDYHTVTPEQLRITAAEYLAAARDTEDR</sequence>
<dbReference type="KEGG" id="rcr:NCTC10994_00345"/>
<evidence type="ECO:0000313" key="1">
    <source>
        <dbReference type="EMBL" id="SQI28596.1"/>
    </source>
</evidence>
<keyword evidence="2" id="KW-1185">Reference proteome</keyword>
<gene>
    <name evidence="1" type="ORF">NCTC10994_00345</name>
</gene>
<dbReference type="STRING" id="1219011.GCA_001895045_00066"/>
<organism evidence="1 2">
    <name type="scientific">Rhodococcus coprophilus</name>
    <dbReference type="NCBI Taxonomy" id="38310"/>
    <lineage>
        <taxon>Bacteria</taxon>
        <taxon>Bacillati</taxon>
        <taxon>Actinomycetota</taxon>
        <taxon>Actinomycetes</taxon>
        <taxon>Mycobacteriales</taxon>
        <taxon>Nocardiaceae</taxon>
        <taxon>Rhodococcus</taxon>
    </lineage>
</organism>
<protein>
    <submittedName>
        <fullName evidence="1">Uncharacterized protein</fullName>
    </submittedName>
</protein>
<dbReference type="Proteomes" id="UP000249091">
    <property type="component" value="Chromosome 1"/>
</dbReference>
<dbReference type="RefSeq" id="WP_072698110.1">
    <property type="nucleotide sequence ID" value="NZ_JAFBBL010000001.1"/>
</dbReference>
<accession>A0A2X4TMH1</accession>
<proteinExistence type="predicted"/>